<organism evidence="2 3">
    <name type="scientific">Cronartium quercuum f. sp. fusiforme G11</name>
    <dbReference type="NCBI Taxonomy" id="708437"/>
    <lineage>
        <taxon>Eukaryota</taxon>
        <taxon>Fungi</taxon>
        <taxon>Dikarya</taxon>
        <taxon>Basidiomycota</taxon>
        <taxon>Pucciniomycotina</taxon>
        <taxon>Pucciniomycetes</taxon>
        <taxon>Pucciniales</taxon>
        <taxon>Coleosporiaceae</taxon>
        <taxon>Cronartium</taxon>
    </lineage>
</organism>
<dbReference type="EMBL" id="MU167220">
    <property type="protein sequence ID" value="KAG0150355.1"/>
    <property type="molecule type" value="Genomic_DNA"/>
</dbReference>
<dbReference type="Proteomes" id="UP000886653">
    <property type="component" value="Unassembled WGS sequence"/>
</dbReference>
<dbReference type="OrthoDB" id="10453607at2759"/>
<evidence type="ECO:0000256" key="1">
    <source>
        <dbReference type="SAM" id="MobiDB-lite"/>
    </source>
</evidence>
<feature type="region of interest" description="Disordered" evidence="1">
    <location>
        <begin position="462"/>
        <end position="505"/>
    </location>
</feature>
<evidence type="ECO:0000313" key="2">
    <source>
        <dbReference type="EMBL" id="KAG0150355.1"/>
    </source>
</evidence>
<dbReference type="AlphaFoldDB" id="A0A9P6TG35"/>
<name>A0A9P6TG35_9BASI</name>
<reference evidence="2" key="1">
    <citation type="submission" date="2013-11" db="EMBL/GenBank/DDBJ databases">
        <title>Genome sequence of the fusiform rust pathogen reveals effectors for host alternation and coevolution with pine.</title>
        <authorList>
            <consortium name="DOE Joint Genome Institute"/>
            <person name="Smith K."/>
            <person name="Pendleton A."/>
            <person name="Kubisiak T."/>
            <person name="Anderson C."/>
            <person name="Salamov A."/>
            <person name="Aerts A."/>
            <person name="Riley R."/>
            <person name="Clum A."/>
            <person name="Lindquist E."/>
            <person name="Ence D."/>
            <person name="Campbell M."/>
            <person name="Kronenberg Z."/>
            <person name="Feau N."/>
            <person name="Dhillon B."/>
            <person name="Hamelin R."/>
            <person name="Burleigh J."/>
            <person name="Smith J."/>
            <person name="Yandell M."/>
            <person name="Nelson C."/>
            <person name="Grigoriev I."/>
            <person name="Davis J."/>
        </authorList>
    </citation>
    <scope>NUCLEOTIDE SEQUENCE</scope>
    <source>
        <strain evidence="2">G11</strain>
    </source>
</reference>
<proteinExistence type="predicted"/>
<sequence length="853" mass="96363">MSETSIEAQAQQAGLDWSIGLLRNCRPEGEKLAKQLLLLLLCTSTPRPFIDSKQSITLREYLSLYISKHRPGFDDNQPQPVVFGDPHRAKLANLELWLGVFHTQMNSAPSELEESYKEVDFISWSTFLALQLLIEPRDQSFRITGFINILDAGPLKSLETCLKFSLASCHLCLDQVDIATHYIDQLETELCFTDHMNLNLALELLCARRDFHRREFEQAATGLYRLLAITTDEHDISTYLALFAMSLVLSPPTQKRYQRVYRLTQMAGIRNQMPFFDILVLMAEDRPVPVPPICPDGLPRRFFMDGTLTNSIHQHNNWLQDRELKPTEVALKGLPAESGIDTRENLVANEGLIARSSPADEAHFTIIPPAHQPRSRSLSQHDVMHHFVKPEPEAEPIPSSSSRSFSKSVIIDLCSDSEEDESHLSLSNNHQVSTSCQSASFTSNEPSTSLVRFSQVSRSLTHHRPLIDEPSTSSSRRSLSPSAVPRLGPLSKRPRLLLPAPASDSKNASINCNSLMSVLAHKEELLEEWRAELSAQNHGAAAVTASMRNTFHQQQLFTNASEPSSELAKRMETIDAYSNWYTQQSVCAFPITGPKAVIWVSASDDPLAEIDLEQVGSDLEWAQLSTDKFGADLLTQHTLWRQILLESVSKTTSGSGLRPSYLDVPESSPRLKVPKVILDLSQIKTLKFIEDNYKEVMCCLRYSSQGRTIDPVLFLETFFNRIEIGTLTPYNVELAKTLFKRYLEYWASKHILALPFTPLLITIYLADSKDLARKTATNYMRMFSKIQIIVENILELDGLHKPKESQSINNHELFNEWLKVCCRPSNMKSWTIEVEHDDVEGFIGSSPQKKINE</sequence>
<keyword evidence="3" id="KW-1185">Reference proteome</keyword>
<gene>
    <name evidence="2" type="ORF">CROQUDRAFT_88154</name>
</gene>
<comment type="caution">
    <text evidence="2">The sequence shown here is derived from an EMBL/GenBank/DDBJ whole genome shotgun (WGS) entry which is preliminary data.</text>
</comment>
<feature type="compositionally biased region" description="Low complexity" evidence="1">
    <location>
        <begin position="470"/>
        <end position="486"/>
    </location>
</feature>
<accession>A0A9P6TG35</accession>
<evidence type="ECO:0000313" key="3">
    <source>
        <dbReference type="Proteomes" id="UP000886653"/>
    </source>
</evidence>
<protein>
    <submittedName>
        <fullName evidence="2">Uncharacterized protein</fullName>
    </submittedName>
</protein>